<evidence type="ECO:0000313" key="2">
    <source>
        <dbReference type="Proteomes" id="UP001597299"/>
    </source>
</evidence>
<accession>A0ABW4Z4T0</accession>
<organism evidence="1 2">
    <name type="scientific">Ancylobacter oerskovii</name>
    <dbReference type="NCBI Taxonomy" id="459519"/>
    <lineage>
        <taxon>Bacteria</taxon>
        <taxon>Pseudomonadati</taxon>
        <taxon>Pseudomonadota</taxon>
        <taxon>Alphaproteobacteria</taxon>
        <taxon>Hyphomicrobiales</taxon>
        <taxon>Xanthobacteraceae</taxon>
        <taxon>Ancylobacter</taxon>
    </lineage>
</organism>
<comment type="caution">
    <text evidence="1">The sequence shown here is derived from an EMBL/GenBank/DDBJ whole genome shotgun (WGS) entry which is preliminary data.</text>
</comment>
<evidence type="ECO:0000313" key="1">
    <source>
        <dbReference type="EMBL" id="MFD2143406.1"/>
    </source>
</evidence>
<gene>
    <name evidence="1" type="ORF">ACFSNC_23615</name>
</gene>
<proteinExistence type="predicted"/>
<name>A0ABW4Z4T0_9HYPH</name>
<keyword evidence="2" id="KW-1185">Reference proteome</keyword>
<dbReference type="RefSeq" id="WP_213355508.1">
    <property type="nucleotide sequence ID" value="NZ_JAHBGB010000044.1"/>
</dbReference>
<sequence length="138" mass="15725">MSLFDRLDAMASRSVDHVMAIPFRLDPMRSSPNGRPQPDPTRITVYGRGVLTEGAADHAIEAGDRSRSGNDMRTLATGRTYELSVDRRYFEHVVPEQREPRQGDQIVFPDNCELDPFQVIAVRRDGLSRMVLRLERLQ</sequence>
<protein>
    <submittedName>
        <fullName evidence="1">Uncharacterized protein</fullName>
    </submittedName>
</protein>
<dbReference type="Proteomes" id="UP001597299">
    <property type="component" value="Unassembled WGS sequence"/>
</dbReference>
<dbReference type="EMBL" id="JBHUHD010000001">
    <property type="protein sequence ID" value="MFD2143406.1"/>
    <property type="molecule type" value="Genomic_DNA"/>
</dbReference>
<reference evidence="2" key="1">
    <citation type="journal article" date="2019" name="Int. J. Syst. Evol. Microbiol.">
        <title>The Global Catalogue of Microorganisms (GCM) 10K type strain sequencing project: providing services to taxonomists for standard genome sequencing and annotation.</title>
        <authorList>
            <consortium name="The Broad Institute Genomics Platform"/>
            <consortium name="The Broad Institute Genome Sequencing Center for Infectious Disease"/>
            <person name="Wu L."/>
            <person name="Ma J."/>
        </authorList>
    </citation>
    <scope>NUCLEOTIDE SEQUENCE [LARGE SCALE GENOMIC DNA]</scope>
    <source>
        <strain evidence="2">CCM 7435</strain>
    </source>
</reference>